<dbReference type="GO" id="GO:0016301">
    <property type="term" value="F:kinase activity"/>
    <property type="evidence" value="ECO:0007669"/>
    <property type="project" value="UniProtKB-KW"/>
</dbReference>
<reference evidence="2" key="1">
    <citation type="journal article" date="2021" name="Microb. Physiol.">
        <title>Proteogenomic Insights into the Physiology of Marine, Sulfate-Reducing, Filamentous Desulfonema limicola and Desulfonema magnum.</title>
        <authorList>
            <person name="Schnaars V."/>
            <person name="Wohlbrand L."/>
            <person name="Scheve S."/>
            <person name="Hinrichs C."/>
            <person name="Reinhardt R."/>
            <person name="Rabus R."/>
        </authorList>
    </citation>
    <scope>NUCLEOTIDE SEQUENCE</scope>
    <source>
        <strain evidence="2">4be13</strain>
    </source>
</reference>
<sequence>MNVITEKKVVITGEMNVLKARIFAKRMASAIGFDEISVAEIEIVVSELGTNIVKHAGAPGSIRFRLVRDGRVRGIEILVCDEGEGIHNIESMIMDGTSTTGTLGIGLSGVKRLMDEFDLRTSEQNGTVICAKKWIRGDYRSKLHCSVLCRPKMGERVSGDTYFFKQLPSFAVFSVIDALGHGPVAHQVAEKALYILENNYQDTLLSIIEHCHKALIGTRGCAMSLAKIDFRTMKFHHISIGNVETRVYGTPAPLKPVCTNGTLGLIMEHARINVYSYTKGSCIVMFSDGISNKFEVEPAMLRKTPQEISNFIFTKYARDHDDATVLVLK</sequence>
<dbReference type="PANTHER" id="PTHR35801:SF1">
    <property type="entry name" value="PHOSPHOSERINE PHOSPHATASE RSBX"/>
    <property type="match status" value="1"/>
</dbReference>
<keyword evidence="2" id="KW-0808">Transferase</keyword>
<dbReference type="Pfam" id="PF07228">
    <property type="entry name" value="SpoIIE"/>
    <property type="match status" value="1"/>
</dbReference>
<proteinExistence type="predicted"/>
<dbReference type="InterPro" id="IPR036890">
    <property type="entry name" value="HATPase_C_sf"/>
</dbReference>
<keyword evidence="3" id="KW-1185">Reference proteome</keyword>
<dbReference type="SUPFAM" id="SSF55874">
    <property type="entry name" value="ATPase domain of HSP90 chaperone/DNA topoisomerase II/histidine kinase"/>
    <property type="match status" value="1"/>
</dbReference>
<dbReference type="PANTHER" id="PTHR35801">
    <property type="entry name" value="PHOSPHOSERINE PHOSPHATASE RSBX"/>
    <property type="match status" value="1"/>
</dbReference>
<accession>A0A975BMS7</accession>
<gene>
    <name evidence="2" type="ORF">dnm_040930</name>
</gene>
<protein>
    <submittedName>
        <fullName evidence="2">Histidine kinase superfamily protein</fullName>
    </submittedName>
</protein>
<dbReference type="Pfam" id="PF13581">
    <property type="entry name" value="HATPase_c_2"/>
    <property type="match status" value="1"/>
</dbReference>
<keyword evidence="2" id="KW-0418">Kinase</keyword>
<dbReference type="AlphaFoldDB" id="A0A975BMS7"/>
<dbReference type="SUPFAM" id="SSF81606">
    <property type="entry name" value="PP2C-like"/>
    <property type="match status" value="1"/>
</dbReference>
<dbReference type="Gene3D" id="3.60.40.10">
    <property type="entry name" value="PPM-type phosphatase domain"/>
    <property type="match status" value="1"/>
</dbReference>
<dbReference type="EMBL" id="CP061800">
    <property type="protein sequence ID" value="QTA88053.1"/>
    <property type="molecule type" value="Genomic_DNA"/>
</dbReference>
<feature type="domain" description="PPM-type phosphatase" evidence="1">
    <location>
        <begin position="142"/>
        <end position="329"/>
    </location>
</feature>
<dbReference type="InterPro" id="IPR039248">
    <property type="entry name" value="Ptase_RsbX"/>
</dbReference>
<dbReference type="InterPro" id="IPR001932">
    <property type="entry name" value="PPM-type_phosphatase-like_dom"/>
</dbReference>
<organism evidence="2 3">
    <name type="scientific">Desulfonema magnum</name>
    <dbReference type="NCBI Taxonomy" id="45655"/>
    <lineage>
        <taxon>Bacteria</taxon>
        <taxon>Pseudomonadati</taxon>
        <taxon>Thermodesulfobacteriota</taxon>
        <taxon>Desulfobacteria</taxon>
        <taxon>Desulfobacterales</taxon>
        <taxon>Desulfococcaceae</taxon>
        <taxon>Desulfonema</taxon>
    </lineage>
</organism>
<dbReference type="Proteomes" id="UP000663722">
    <property type="component" value="Chromosome"/>
</dbReference>
<name>A0A975BMS7_9BACT</name>
<dbReference type="RefSeq" id="WP_207682994.1">
    <property type="nucleotide sequence ID" value="NZ_CP061800.1"/>
</dbReference>
<dbReference type="KEGG" id="dmm:dnm_040930"/>
<evidence type="ECO:0000313" key="2">
    <source>
        <dbReference type="EMBL" id="QTA88053.1"/>
    </source>
</evidence>
<evidence type="ECO:0000259" key="1">
    <source>
        <dbReference type="SMART" id="SM00331"/>
    </source>
</evidence>
<dbReference type="Gene3D" id="3.30.565.10">
    <property type="entry name" value="Histidine kinase-like ATPase, C-terminal domain"/>
    <property type="match status" value="1"/>
</dbReference>
<evidence type="ECO:0000313" key="3">
    <source>
        <dbReference type="Proteomes" id="UP000663722"/>
    </source>
</evidence>
<dbReference type="CDD" id="cd16934">
    <property type="entry name" value="HATPase_RsbT-like"/>
    <property type="match status" value="1"/>
</dbReference>
<dbReference type="InterPro" id="IPR003594">
    <property type="entry name" value="HATPase_dom"/>
</dbReference>
<dbReference type="SMART" id="SM00331">
    <property type="entry name" value="PP2C_SIG"/>
    <property type="match status" value="1"/>
</dbReference>
<dbReference type="InterPro" id="IPR036457">
    <property type="entry name" value="PPM-type-like_dom_sf"/>
</dbReference>